<organism evidence="5 6">
    <name type="scientific">Pyrenophora tritici-repentis (strain Pt-1C-BFP)</name>
    <name type="common">Wheat tan spot fungus</name>
    <name type="synonym">Drechslera tritici-repentis</name>
    <dbReference type="NCBI Taxonomy" id="426418"/>
    <lineage>
        <taxon>Eukaryota</taxon>
        <taxon>Fungi</taxon>
        <taxon>Dikarya</taxon>
        <taxon>Ascomycota</taxon>
        <taxon>Pezizomycotina</taxon>
        <taxon>Dothideomycetes</taxon>
        <taxon>Pleosporomycetidae</taxon>
        <taxon>Pleosporales</taxon>
        <taxon>Pleosporineae</taxon>
        <taxon>Pleosporaceae</taxon>
        <taxon>Pyrenophora</taxon>
    </lineage>
</organism>
<dbReference type="EMBL" id="DS231623">
    <property type="protein sequence ID" value="EDU51198.1"/>
    <property type="molecule type" value="Genomic_DNA"/>
</dbReference>
<dbReference type="GO" id="GO:0031177">
    <property type="term" value="F:phosphopantetheine binding"/>
    <property type="evidence" value="ECO:0007669"/>
    <property type="project" value="InterPro"/>
</dbReference>
<protein>
    <submittedName>
        <fullName evidence="5">Peptide synthetase</fullName>
    </submittedName>
</protein>
<dbReference type="GO" id="GO:0043041">
    <property type="term" value="P:amino acid activation for nonribosomal peptide biosynthetic process"/>
    <property type="evidence" value="ECO:0007669"/>
    <property type="project" value="TreeGrafter"/>
</dbReference>
<dbReference type="Gene3D" id="3.30.559.30">
    <property type="entry name" value="Nonribosomal peptide synthetase, condensation domain"/>
    <property type="match status" value="1"/>
</dbReference>
<dbReference type="PROSITE" id="PS50075">
    <property type="entry name" value="CARRIER"/>
    <property type="match status" value="1"/>
</dbReference>
<dbReference type="InterPro" id="IPR001242">
    <property type="entry name" value="Condensation_dom"/>
</dbReference>
<dbReference type="eggNOG" id="KOG1178">
    <property type="taxonomic scope" value="Eukaryota"/>
</dbReference>
<gene>
    <name evidence="5" type="ORF">PTRG_08279</name>
</gene>
<dbReference type="InParanoid" id="B2WFB8"/>
<dbReference type="InterPro" id="IPR009081">
    <property type="entry name" value="PP-bd_ACP"/>
</dbReference>
<evidence type="ECO:0000256" key="2">
    <source>
        <dbReference type="ARBA" id="ARBA00022553"/>
    </source>
</evidence>
<dbReference type="Proteomes" id="UP000001471">
    <property type="component" value="Unassembled WGS sequence"/>
</dbReference>
<dbReference type="SMART" id="SM00823">
    <property type="entry name" value="PKS_PP"/>
    <property type="match status" value="1"/>
</dbReference>
<dbReference type="Pfam" id="PF00668">
    <property type="entry name" value="Condensation"/>
    <property type="match status" value="1"/>
</dbReference>
<dbReference type="PROSITE" id="PS00012">
    <property type="entry name" value="PHOSPHOPANTETHEINE"/>
    <property type="match status" value="1"/>
</dbReference>
<evidence type="ECO:0000256" key="1">
    <source>
        <dbReference type="ARBA" id="ARBA00022450"/>
    </source>
</evidence>
<name>B2WFB8_PYRTR</name>
<dbReference type="GO" id="GO:0016874">
    <property type="term" value="F:ligase activity"/>
    <property type="evidence" value="ECO:0007669"/>
    <property type="project" value="UniProtKB-KW"/>
</dbReference>
<reference evidence="6" key="1">
    <citation type="journal article" date="2013" name="G3 (Bethesda)">
        <title>Comparative genomics of a plant-pathogenic fungus, Pyrenophora tritici-repentis, reveals transduplication and the impact of repeat elements on pathogenicity and population divergence.</title>
        <authorList>
            <person name="Manning V.A."/>
            <person name="Pandelova I."/>
            <person name="Dhillon B."/>
            <person name="Wilhelm L.J."/>
            <person name="Goodwin S.B."/>
            <person name="Berlin A.M."/>
            <person name="Figueroa M."/>
            <person name="Freitag M."/>
            <person name="Hane J.K."/>
            <person name="Henrissat B."/>
            <person name="Holman W.H."/>
            <person name="Kodira C.D."/>
            <person name="Martin J."/>
            <person name="Oliver R.P."/>
            <person name="Robbertse B."/>
            <person name="Schackwitz W."/>
            <person name="Schwartz D.C."/>
            <person name="Spatafora J.W."/>
            <person name="Turgeon B.G."/>
            <person name="Yandava C."/>
            <person name="Young S."/>
            <person name="Zhou S."/>
            <person name="Zeng Q."/>
            <person name="Grigoriev I.V."/>
            <person name="Ma L.-J."/>
            <person name="Ciuffetti L.M."/>
        </authorList>
    </citation>
    <scope>NUCLEOTIDE SEQUENCE [LARGE SCALE GENOMIC DNA]</scope>
    <source>
        <strain evidence="6">Pt-1C-BFP</strain>
    </source>
</reference>
<evidence type="ECO:0000313" key="5">
    <source>
        <dbReference type="EMBL" id="EDU51198.1"/>
    </source>
</evidence>
<dbReference type="Pfam" id="PF00550">
    <property type="entry name" value="PP-binding"/>
    <property type="match status" value="1"/>
</dbReference>
<dbReference type="AlphaFoldDB" id="B2WFB8"/>
<dbReference type="InterPro" id="IPR006162">
    <property type="entry name" value="Ppantetheine_attach_site"/>
</dbReference>
<dbReference type="InterPro" id="IPR020806">
    <property type="entry name" value="PKS_PP-bd"/>
</dbReference>
<dbReference type="STRING" id="426418.B2WFB8"/>
<dbReference type="PANTHER" id="PTHR45527:SF1">
    <property type="entry name" value="FATTY ACID SYNTHASE"/>
    <property type="match status" value="1"/>
</dbReference>
<accession>B2WFB8</accession>
<dbReference type="GO" id="GO:0005737">
    <property type="term" value="C:cytoplasm"/>
    <property type="evidence" value="ECO:0007669"/>
    <property type="project" value="TreeGrafter"/>
</dbReference>
<keyword evidence="1" id="KW-0596">Phosphopantetheine</keyword>
<dbReference type="SUPFAM" id="SSF52777">
    <property type="entry name" value="CoA-dependent acyltransferases"/>
    <property type="match status" value="1"/>
</dbReference>
<evidence type="ECO:0000259" key="4">
    <source>
        <dbReference type="PROSITE" id="PS50075"/>
    </source>
</evidence>
<feature type="domain" description="Carrier" evidence="4">
    <location>
        <begin position="49"/>
        <end position="122"/>
    </location>
</feature>
<dbReference type="InterPro" id="IPR036736">
    <property type="entry name" value="ACP-like_sf"/>
</dbReference>
<keyword evidence="2" id="KW-0597">Phosphoprotein</keyword>
<dbReference type="Gene3D" id="1.10.1200.10">
    <property type="entry name" value="ACP-like"/>
    <property type="match status" value="1"/>
</dbReference>
<dbReference type="PANTHER" id="PTHR45527">
    <property type="entry name" value="NONRIBOSOMAL PEPTIDE SYNTHETASE"/>
    <property type="match status" value="1"/>
</dbReference>
<dbReference type="HOGENOM" id="CLU_731855_0_0_1"/>
<dbReference type="GO" id="GO:0044550">
    <property type="term" value="P:secondary metabolite biosynthetic process"/>
    <property type="evidence" value="ECO:0007669"/>
    <property type="project" value="TreeGrafter"/>
</dbReference>
<evidence type="ECO:0000256" key="3">
    <source>
        <dbReference type="ARBA" id="ARBA00022598"/>
    </source>
</evidence>
<sequence length="378" mass="40603">MANPEAPVIGITTAGTSVCGLPMFGEDGTGQAKISELPQDKRVEISADTPTTRKIRKILAAVSKIPEDEITSDMTIFHMGLDSISAIKVSSLLRKQNVIITVGEMLRAGTVAKMARVVAERAAQASHHNDQDDLSAILESLQGSTASAQQERKAFWEAYLNGVAQKPLPQPPSPPTARTEVFMPALLRTNNLEKTTRQHGISTQALFLAAYAKIYSRLTAANSSTDVVIGVYLANRSLPIANLSTAAVPTVNLLPLRVISPQAHSLIETATQIQADLLSISSPANASSLFEIGDWTGVKIDTFVNFLSLPDVQQQEQGEDTQQHITIKPTQQWEESVNRIVSASPALLDKGAAAQLVNKRVNDVYLVSSESGSGNMQN</sequence>
<keyword evidence="3" id="KW-0436">Ligase</keyword>
<dbReference type="SUPFAM" id="SSF47336">
    <property type="entry name" value="ACP-like"/>
    <property type="match status" value="1"/>
</dbReference>
<evidence type="ECO:0000313" key="6">
    <source>
        <dbReference type="Proteomes" id="UP000001471"/>
    </source>
</evidence>
<proteinExistence type="predicted"/>